<dbReference type="GO" id="GO:0016757">
    <property type="term" value="F:glycosyltransferase activity"/>
    <property type="evidence" value="ECO:0007669"/>
    <property type="project" value="UniProtKB-ARBA"/>
</dbReference>
<protein>
    <recommendedName>
        <fullName evidence="1">Glycosyltransferase subfamily 4-like N-terminal domain-containing protein</fullName>
    </recommendedName>
</protein>
<evidence type="ECO:0000313" key="3">
    <source>
        <dbReference type="Proteomes" id="UP000005551"/>
    </source>
</evidence>
<dbReference type="InterPro" id="IPR028098">
    <property type="entry name" value="Glyco_trans_4-like_N"/>
</dbReference>
<gene>
    <name evidence="2" type="ORF">A3SI_06579</name>
</gene>
<keyword evidence="3" id="KW-1185">Reference proteome</keyword>
<evidence type="ECO:0000313" key="2">
    <source>
        <dbReference type="EMBL" id="EIM77233.1"/>
    </source>
</evidence>
<dbReference type="OrthoDB" id="1778378at2"/>
<comment type="caution">
    <text evidence="2">The sequence shown here is derived from an EMBL/GenBank/DDBJ whole genome shotgun (WGS) entry which is preliminary data.</text>
</comment>
<dbReference type="Proteomes" id="UP000005551">
    <property type="component" value="Unassembled WGS sequence"/>
</dbReference>
<dbReference type="Gene3D" id="3.40.50.2000">
    <property type="entry name" value="Glycogen Phosphorylase B"/>
    <property type="match status" value="2"/>
</dbReference>
<feature type="domain" description="Glycosyltransferase subfamily 4-like N-terminal" evidence="1">
    <location>
        <begin position="16"/>
        <end position="140"/>
    </location>
</feature>
<dbReference type="EMBL" id="AJYA01000015">
    <property type="protein sequence ID" value="EIM77233.1"/>
    <property type="molecule type" value="Genomic_DNA"/>
</dbReference>
<accession>I5C5Y1</accession>
<sequence length="384" mass="44650">MQTKKVLIVSESHLIKTFVSPTLSRLKNEHNVLFDCFIISPISNEDRLAHKRTFNHVISNEYINGPLTKIRKIGILFSFFNLWKISRNLPKYDIVHIHYHHWYIALISKILRRKCSKLIISFFGSDFNEVSKFHHFFNKRSIGLADTICATNPVFLSKIFNFYYLDAKRKASSVLFPLMSSFSEFEDFLKNNDSIMAKNALNLDKKIITCGYNGARIVQHQSIWKSIVESKIKKEEYKVIFPMTYGTGKAESINNLKQSVAGNNFDVSIIEDYLEINDLRRLRLSTDIFIHIQTRDQFSASMLEHLAAGSVSIIGKWLPYDLLREKGVYAVWINSPDELTEALNNVISNFQVHKDRTSVNRRIILDLVDWNNIKKDWVKVYSLN</sequence>
<dbReference type="Pfam" id="PF13477">
    <property type="entry name" value="Glyco_trans_4_2"/>
    <property type="match status" value="1"/>
</dbReference>
<name>I5C5Y1_9BACT</name>
<proteinExistence type="predicted"/>
<organism evidence="2 3">
    <name type="scientific">Nitritalea halalkaliphila LW7</name>
    <dbReference type="NCBI Taxonomy" id="1189621"/>
    <lineage>
        <taxon>Bacteria</taxon>
        <taxon>Pseudomonadati</taxon>
        <taxon>Bacteroidota</taxon>
        <taxon>Cytophagia</taxon>
        <taxon>Cytophagales</taxon>
        <taxon>Cyclobacteriaceae</taxon>
        <taxon>Nitritalea</taxon>
    </lineage>
</organism>
<dbReference type="STRING" id="1189621.A3SI_06579"/>
<reference evidence="2 3" key="1">
    <citation type="submission" date="2012-05" db="EMBL/GenBank/DDBJ databases">
        <title>Genome sequence of Nitritalea halalkaliphila LW7.</title>
        <authorList>
            <person name="Jangir P.K."/>
            <person name="Singh A."/>
            <person name="Shivaji S."/>
            <person name="Sharma R."/>
        </authorList>
    </citation>
    <scope>NUCLEOTIDE SEQUENCE [LARGE SCALE GENOMIC DNA]</scope>
    <source>
        <strain evidence="2 3">LW7</strain>
    </source>
</reference>
<dbReference type="SUPFAM" id="SSF53756">
    <property type="entry name" value="UDP-Glycosyltransferase/glycogen phosphorylase"/>
    <property type="match status" value="1"/>
</dbReference>
<dbReference type="AlphaFoldDB" id="I5C5Y1"/>
<evidence type="ECO:0000259" key="1">
    <source>
        <dbReference type="Pfam" id="PF13477"/>
    </source>
</evidence>